<dbReference type="RefSeq" id="WP_306376331.1">
    <property type="nucleotide sequence ID" value="NZ_JASAYT010000026.1"/>
</dbReference>
<evidence type="ECO:0000313" key="1">
    <source>
        <dbReference type="EMBL" id="MDP8175424.1"/>
    </source>
</evidence>
<accession>A0AAJ6P353</accession>
<protein>
    <submittedName>
        <fullName evidence="1">Uncharacterized protein</fullName>
    </submittedName>
</protein>
<reference evidence="1" key="1">
    <citation type="journal article" date="2023" name="Front. Microbiol.">
        <title>Phylogeography and host specificity of Pasteurellaceae pathogenic to sea-farmed fish in the north-east Atlantic.</title>
        <authorList>
            <person name="Gulla S."/>
            <person name="Colquhoun D.J."/>
            <person name="Olsen A.B."/>
            <person name="Spilsberg B."/>
            <person name="Lagesen K."/>
            <person name="Aakesson C.P."/>
            <person name="Strom S."/>
            <person name="Manji F."/>
            <person name="Birkbeck T.H."/>
            <person name="Nilsen H.K."/>
        </authorList>
    </citation>
    <scope>NUCLEOTIDE SEQUENCE</scope>
    <source>
        <strain evidence="1">98B1</strain>
    </source>
</reference>
<name>A0AAJ6P353_9PAST</name>
<proteinExistence type="predicted"/>
<dbReference type="Proteomes" id="UP001231736">
    <property type="component" value="Unassembled WGS sequence"/>
</dbReference>
<comment type="caution">
    <text evidence="1">The sequence shown here is derived from an EMBL/GenBank/DDBJ whole genome shotgun (WGS) entry which is preliminary data.</text>
</comment>
<organism evidence="1 2">
    <name type="scientific">Phocoenobacter skyensis</name>
    <dbReference type="NCBI Taxonomy" id="97481"/>
    <lineage>
        <taxon>Bacteria</taxon>
        <taxon>Pseudomonadati</taxon>
        <taxon>Pseudomonadota</taxon>
        <taxon>Gammaproteobacteria</taxon>
        <taxon>Pasteurellales</taxon>
        <taxon>Pasteurellaceae</taxon>
        <taxon>Phocoenobacter</taxon>
    </lineage>
</organism>
<gene>
    <name evidence="1" type="ORF">QJU97_08140</name>
</gene>
<dbReference type="AlphaFoldDB" id="A0AAJ6P353"/>
<dbReference type="EMBL" id="JASAYT010000026">
    <property type="protein sequence ID" value="MDP8175424.1"/>
    <property type="molecule type" value="Genomic_DNA"/>
</dbReference>
<sequence length="70" mass="8092">MELNEKADVFDEMFIAIDTLQHALFALQKDDVDKAEQLWREGAKEVVLLKPLLSEFIKNQEKENGQGLFL</sequence>
<evidence type="ECO:0000313" key="2">
    <source>
        <dbReference type="Proteomes" id="UP001231736"/>
    </source>
</evidence>